<dbReference type="HAMAP" id="MF_00376">
    <property type="entry name" value="Dephospho_CoA_kinase"/>
    <property type="match status" value="1"/>
</dbReference>
<keyword evidence="3 5" id="KW-0067">ATP-binding</keyword>
<evidence type="ECO:0000313" key="8">
    <source>
        <dbReference type="Proteomes" id="UP000095228"/>
    </source>
</evidence>
<dbReference type="PROSITE" id="PS51219">
    <property type="entry name" value="DPCK"/>
    <property type="match status" value="1"/>
</dbReference>
<dbReference type="GO" id="GO:0005737">
    <property type="term" value="C:cytoplasm"/>
    <property type="evidence" value="ECO:0007669"/>
    <property type="project" value="UniProtKB-SubCell"/>
</dbReference>
<dbReference type="PANTHER" id="PTHR10695">
    <property type="entry name" value="DEPHOSPHO-COA KINASE-RELATED"/>
    <property type="match status" value="1"/>
</dbReference>
<feature type="binding site" evidence="5">
    <location>
        <begin position="16"/>
        <end position="21"/>
    </location>
    <ligand>
        <name>ATP</name>
        <dbReference type="ChEBI" id="CHEBI:30616"/>
    </ligand>
</feature>
<dbReference type="PANTHER" id="PTHR10695:SF46">
    <property type="entry name" value="BIFUNCTIONAL COENZYME A SYNTHASE-RELATED"/>
    <property type="match status" value="1"/>
</dbReference>
<dbReference type="UniPathway" id="UPA00241">
    <property type="reaction ID" value="UER00356"/>
</dbReference>
<reference evidence="7 8" key="1">
    <citation type="submission" date="2016-06" db="EMBL/GenBank/DDBJ databases">
        <title>Three novel species with peptidoglycan cell walls form the new genus Lacunisphaera gen. nov. in the family Opitutaceae of the verrucomicrobial subdivision 4.</title>
        <authorList>
            <person name="Rast P."/>
            <person name="Gloeckner I."/>
            <person name="Jogler M."/>
            <person name="Boedeker C."/>
            <person name="Jeske O."/>
            <person name="Wiegand S."/>
            <person name="Reinhardt R."/>
            <person name="Schumann P."/>
            <person name="Rohde M."/>
            <person name="Spring S."/>
            <person name="Gloeckner F.O."/>
            <person name="Jogler C."/>
        </authorList>
    </citation>
    <scope>NUCLEOTIDE SEQUENCE [LARGE SCALE GENOMIC DNA]</scope>
    <source>
        <strain evidence="7 8">IG16b</strain>
    </source>
</reference>
<dbReference type="NCBIfam" id="TIGR00152">
    <property type="entry name" value="dephospho-CoA kinase"/>
    <property type="match status" value="1"/>
</dbReference>
<comment type="similarity">
    <text evidence="1 5">Belongs to the CoaE family.</text>
</comment>
<comment type="catalytic activity">
    <reaction evidence="5">
        <text>3'-dephospho-CoA + ATP = ADP + CoA + H(+)</text>
        <dbReference type="Rhea" id="RHEA:18245"/>
        <dbReference type="ChEBI" id="CHEBI:15378"/>
        <dbReference type="ChEBI" id="CHEBI:30616"/>
        <dbReference type="ChEBI" id="CHEBI:57287"/>
        <dbReference type="ChEBI" id="CHEBI:57328"/>
        <dbReference type="ChEBI" id="CHEBI:456216"/>
        <dbReference type="EC" id="2.7.1.24"/>
    </reaction>
</comment>
<evidence type="ECO:0000313" key="7">
    <source>
        <dbReference type="EMBL" id="AOS46072.1"/>
    </source>
</evidence>
<keyword evidence="8" id="KW-1185">Reference proteome</keyword>
<evidence type="ECO:0000256" key="3">
    <source>
        <dbReference type="ARBA" id="ARBA00022840"/>
    </source>
</evidence>
<dbReference type="GO" id="GO:0004140">
    <property type="term" value="F:dephospho-CoA kinase activity"/>
    <property type="evidence" value="ECO:0007669"/>
    <property type="project" value="UniProtKB-UniRule"/>
</dbReference>
<comment type="subcellular location">
    <subcellularLocation>
        <location evidence="5">Cytoplasm</location>
    </subcellularLocation>
</comment>
<evidence type="ECO:0000256" key="5">
    <source>
        <dbReference type="HAMAP-Rule" id="MF_00376"/>
    </source>
</evidence>
<name>A0A1D8AYU1_9BACT</name>
<dbReference type="SUPFAM" id="SSF52540">
    <property type="entry name" value="P-loop containing nucleoside triphosphate hydrolases"/>
    <property type="match status" value="1"/>
</dbReference>
<dbReference type="Gene3D" id="3.40.50.300">
    <property type="entry name" value="P-loop containing nucleotide triphosphate hydrolases"/>
    <property type="match status" value="1"/>
</dbReference>
<protein>
    <recommendedName>
        <fullName evidence="5 6">Dephospho-CoA kinase</fullName>
        <ecNumber evidence="5 6">2.7.1.24</ecNumber>
    </recommendedName>
    <alternativeName>
        <fullName evidence="5">Dephosphocoenzyme A kinase</fullName>
    </alternativeName>
</protein>
<gene>
    <name evidence="5 7" type="primary">coaE</name>
    <name evidence="7" type="ORF">Verru16b_03167</name>
</gene>
<evidence type="ECO:0000256" key="6">
    <source>
        <dbReference type="NCBIfam" id="TIGR00152"/>
    </source>
</evidence>
<sequence>MVSRTNLIVGLTGGMGTGKSTVAALFAERGFRRLDADQLIRDELLPSPQIAEAIRARLGSAMLAANGSVRRDKVAEKVFSDPAALAWLEDLLHPLLFARWREVFAAAEGTAFIVEVPLLFEKQLENWFDFIVCVTTDSATQLRRLEQRGVPPDQARQRLVKQLPLARKCELADHVLLNDGSPEFLREQVNTLADRLLSSPPSRSHDRLHVRPS</sequence>
<comment type="function">
    <text evidence="5">Catalyzes the phosphorylation of the 3'-hydroxyl group of dephosphocoenzyme A to form coenzyme A.</text>
</comment>
<dbReference type="InterPro" id="IPR027417">
    <property type="entry name" value="P-loop_NTPase"/>
</dbReference>
<accession>A0A1D8AYU1</accession>
<dbReference type="EC" id="2.7.1.24" evidence="5 6"/>
<proteinExistence type="inferred from homology"/>
<dbReference type="InterPro" id="IPR001977">
    <property type="entry name" value="Depp_CoAkinase"/>
</dbReference>
<dbReference type="EMBL" id="CP016094">
    <property type="protein sequence ID" value="AOS46072.1"/>
    <property type="molecule type" value="Genomic_DNA"/>
</dbReference>
<organism evidence="7 8">
    <name type="scientific">Lacunisphaera limnophila</name>
    <dbReference type="NCBI Taxonomy" id="1838286"/>
    <lineage>
        <taxon>Bacteria</taxon>
        <taxon>Pseudomonadati</taxon>
        <taxon>Verrucomicrobiota</taxon>
        <taxon>Opitutia</taxon>
        <taxon>Opitutales</taxon>
        <taxon>Opitutaceae</taxon>
        <taxon>Lacunisphaera</taxon>
    </lineage>
</organism>
<dbReference type="Pfam" id="PF01121">
    <property type="entry name" value="CoaE"/>
    <property type="match status" value="1"/>
</dbReference>
<dbReference type="STRING" id="1838286.Verru16b_03167"/>
<dbReference type="GO" id="GO:0015937">
    <property type="term" value="P:coenzyme A biosynthetic process"/>
    <property type="evidence" value="ECO:0007669"/>
    <property type="project" value="UniProtKB-UniRule"/>
</dbReference>
<keyword evidence="5" id="KW-0963">Cytoplasm</keyword>
<evidence type="ECO:0000256" key="1">
    <source>
        <dbReference type="ARBA" id="ARBA00009018"/>
    </source>
</evidence>
<dbReference type="AlphaFoldDB" id="A0A1D8AYU1"/>
<evidence type="ECO:0000256" key="2">
    <source>
        <dbReference type="ARBA" id="ARBA00022741"/>
    </source>
</evidence>
<comment type="pathway">
    <text evidence="5">Cofactor biosynthesis; coenzyme A biosynthesis; CoA from (R)-pantothenate: step 5/5.</text>
</comment>
<keyword evidence="5 7" id="KW-0808">Transferase</keyword>
<evidence type="ECO:0000256" key="4">
    <source>
        <dbReference type="ARBA" id="ARBA00022993"/>
    </source>
</evidence>
<keyword evidence="2 5" id="KW-0547">Nucleotide-binding</keyword>
<dbReference type="CDD" id="cd02022">
    <property type="entry name" value="DPCK"/>
    <property type="match status" value="1"/>
</dbReference>
<keyword evidence="5 7" id="KW-0418">Kinase</keyword>
<keyword evidence="4 5" id="KW-0173">Coenzyme A biosynthesis</keyword>
<dbReference type="KEGG" id="obg:Verru16b_03167"/>
<dbReference type="Proteomes" id="UP000095228">
    <property type="component" value="Chromosome"/>
</dbReference>
<dbReference type="GO" id="GO:0005524">
    <property type="term" value="F:ATP binding"/>
    <property type="evidence" value="ECO:0007669"/>
    <property type="project" value="UniProtKB-UniRule"/>
</dbReference>